<protein>
    <submittedName>
        <fullName evidence="2">Uncharacterized protein</fullName>
    </submittedName>
</protein>
<evidence type="ECO:0000256" key="1">
    <source>
        <dbReference type="SAM" id="MobiDB-lite"/>
    </source>
</evidence>
<reference evidence="2 3" key="1">
    <citation type="submission" date="2019-12" db="EMBL/GenBank/DDBJ databases">
        <title>Shinella granuli gen. nov., sp. nov., and proposal of the reclassification of Zoogloea ramigera ATCC 19623 as Shinella zoogloeoides sp. nov.</title>
        <authorList>
            <person name="Gao J."/>
        </authorList>
    </citation>
    <scope>NUCLEOTIDE SEQUENCE [LARGE SCALE GENOMIC DNA]</scope>
    <source>
        <strain evidence="2 3">DSM 287</strain>
    </source>
</reference>
<feature type="compositionally biased region" description="Basic and acidic residues" evidence="1">
    <location>
        <begin position="90"/>
        <end position="99"/>
    </location>
</feature>
<dbReference type="OrthoDB" id="8421869at2"/>
<dbReference type="AlphaFoldDB" id="A0A6N8T734"/>
<evidence type="ECO:0000313" key="2">
    <source>
        <dbReference type="EMBL" id="MXN99082.1"/>
    </source>
</evidence>
<proteinExistence type="predicted"/>
<sequence>MDIFGKVLARIRRYRQVRAEREALRLLIARKDEHMLRDVGLVLVETENVDPYCEPMPQAKERRWTAPLIRLLPPPLRRRNGATASATHSSQDDREKPAA</sequence>
<evidence type="ECO:0000313" key="3">
    <source>
        <dbReference type="Proteomes" id="UP000440304"/>
    </source>
</evidence>
<dbReference type="Proteomes" id="UP000440304">
    <property type="component" value="Unassembled WGS sequence"/>
</dbReference>
<feature type="region of interest" description="Disordered" evidence="1">
    <location>
        <begin position="74"/>
        <end position="99"/>
    </location>
</feature>
<comment type="caution">
    <text evidence="2">The sequence shown here is derived from an EMBL/GenBank/DDBJ whole genome shotgun (WGS) entry which is preliminary data.</text>
</comment>
<dbReference type="EMBL" id="WUML01000001">
    <property type="protein sequence ID" value="MXN99082.1"/>
    <property type="molecule type" value="Genomic_DNA"/>
</dbReference>
<dbReference type="RefSeq" id="WP_160784530.1">
    <property type="nucleotide sequence ID" value="NZ_CP086610.1"/>
</dbReference>
<organism evidence="2 3">
    <name type="scientific">Shinella zoogloeoides</name>
    <name type="common">Crabtreella saccharophila</name>
    <dbReference type="NCBI Taxonomy" id="352475"/>
    <lineage>
        <taxon>Bacteria</taxon>
        <taxon>Pseudomonadati</taxon>
        <taxon>Pseudomonadota</taxon>
        <taxon>Alphaproteobacteria</taxon>
        <taxon>Hyphomicrobiales</taxon>
        <taxon>Rhizobiaceae</taxon>
        <taxon>Shinella</taxon>
    </lineage>
</organism>
<name>A0A6N8T734_SHIZO</name>
<accession>A0A6N8T734</accession>
<gene>
    <name evidence="2" type="ORF">GR156_02090</name>
</gene>